<gene>
    <name evidence="3" type="ORF">K8U72_03870</name>
</gene>
<dbReference type="EMBL" id="DYWQ01000059">
    <property type="protein sequence ID" value="HJF44904.1"/>
    <property type="molecule type" value="Genomic_DNA"/>
</dbReference>
<organism evidence="3 4">
    <name type="scientific">Thermophilibacter provencensis</name>
    <dbReference type="NCBI Taxonomy" id="1852386"/>
    <lineage>
        <taxon>Bacteria</taxon>
        <taxon>Bacillati</taxon>
        <taxon>Actinomycetota</taxon>
        <taxon>Coriobacteriia</taxon>
        <taxon>Coriobacteriales</taxon>
        <taxon>Atopobiaceae</taxon>
        <taxon>Thermophilibacter</taxon>
    </lineage>
</organism>
<evidence type="ECO:0000256" key="2">
    <source>
        <dbReference type="SAM" id="Phobius"/>
    </source>
</evidence>
<comment type="caution">
    <text evidence="3">The sequence shown here is derived from an EMBL/GenBank/DDBJ whole genome shotgun (WGS) entry which is preliminary data.</text>
</comment>
<keyword evidence="2" id="KW-1133">Transmembrane helix</keyword>
<keyword evidence="2" id="KW-0472">Membrane</keyword>
<feature type="region of interest" description="Disordered" evidence="1">
    <location>
        <begin position="1"/>
        <end position="119"/>
    </location>
</feature>
<keyword evidence="2" id="KW-0812">Transmembrane</keyword>
<dbReference type="Proteomes" id="UP000697330">
    <property type="component" value="Unassembled WGS sequence"/>
</dbReference>
<proteinExistence type="predicted"/>
<protein>
    <submittedName>
        <fullName evidence="3">Uncharacterized protein</fullName>
    </submittedName>
</protein>
<feature type="transmembrane region" description="Helical" evidence="2">
    <location>
        <begin position="126"/>
        <end position="148"/>
    </location>
</feature>
<evidence type="ECO:0000313" key="4">
    <source>
        <dbReference type="Proteomes" id="UP000697330"/>
    </source>
</evidence>
<dbReference type="AlphaFoldDB" id="A0A921KL38"/>
<reference evidence="3" key="2">
    <citation type="submission" date="2021-09" db="EMBL/GenBank/DDBJ databases">
        <authorList>
            <person name="Gilroy R."/>
        </authorList>
    </citation>
    <scope>NUCLEOTIDE SEQUENCE</scope>
    <source>
        <strain evidence="3">CHK124-7917</strain>
    </source>
</reference>
<sequence length="347" mass="36888">MPAFRFSRHDESQVDPFNAGEPVLPWDEPGALADEGDVFDDRPYERMGEPEQQAGPVEYAPHGEPGGQPHKLEDNYQAPTTQGRDYDAPSVDEPAASRRRARRAPRPAAAEPVSDRRPSSARLGRLIATVVVIIIAVNVAVPVITLVGEFAGDASSSTEDTSYLVYESDEAGEGAMELAASSALSGALADPESGALHDLIAGYLDDKLLSIEGYTAEELGIDADAFATWAIASTSFSTDGAYDRGDGTAVVYADVIAPSVSDVFWAFDDAITDYLVEQDLWGIYGGGQASDLTDEQRAHVGDVFAGVLEEAEGVEGFSSISLRRDGDGWAIDADGLADAFTSIYGLW</sequence>
<dbReference type="RefSeq" id="WP_274958833.1">
    <property type="nucleotide sequence ID" value="NZ_DYWQ01000059.1"/>
</dbReference>
<reference evidence="3" key="1">
    <citation type="journal article" date="2021" name="PeerJ">
        <title>Extensive microbial diversity within the chicken gut microbiome revealed by metagenomics and culture.</title>
        <authorList>
            <person name="Gilroy R."/>
            <person name="Ravi A."/>
            <person name="Getino M."/>
            <person name="Pursley I."/>
            <person name="Horton D.L."/>
            <person name="Alikhan N.F."/>
            <person name="Baker D."/>
            <person name="Gharbi K."/>
            <person name="Hall N."/>
            <person name="Watson M."/>
            <person name="Adriaenssens E.M."/>
            <person name="Foster-Nyarko E."/>
            <person name="Jarju S."/>
            <person name="Secka A."/>
            <person name="Antonio M."/>
            <person name="Oren A."/>
            <person name="Chaudhuri R.R."/>
            <person name="La Ragione R."/>
            <person name="Hildebrand F."/>
            <person name="Pallen M.J."/>
        </authorList>
    </citation>
    <scope>NUCLEOTIDE SEQUENCE</scope>
    <source>
        <strain evidence="3">CHK124-7917</strain>
    </source>
</reference>
<name>A0A921KL38_9ACTN</name>
<feature type="compositionally biased region" description="Basic and acidic residues" evidence="1">
    <location>
        <begin position="39"/>
        <end position="49"/>
    </location>
</feature>
<evidence type="ECO:0000256" key="1">
    <source>
        <dbReference type="SAM" id="MobiDB-lite"/>
    </source>
</evidence>
<accession>A0A921KL38</accession>
<evidence type="ECO:0000313" key="3">
    <source>
        <dbReference type="EMBL" id="HJF44904.1"/>
    </source>
</evidence>